<evidence type="ECO:0000256" key="10">
    <source>
        <dbReference type="SAM" id="MobiDB-lite"/>
    </source>
</evidence>
<evidence type="ECO:0000256" key="8">
    <source>
        <dbReference type="ARBA" id="ARBA00023136"/>
    </source>
</evidence>
<keyword evidence="7" id="KW-0805">Transcription regulation</keyword>
<evidence type="ECO:0000256" key="2">
    <source>
        <dbReference type="ARBA" id="ARBA00004551"/>
    </source>
</evidence>
<reference evidence="11" key="1">
    <citation type="submission" date="2020-08" db="EMBL/GenBank/DDBJ databases">
        <title>Genome sequences of two marsupial simplex viruses; Macropodid alphaherpesvirus 2 and 4.</title>
        <authorList>
            <person name="Vaz P.K."/>
            <person name="Mahony T."/>
            <person name="Hartley C.A."/>
            <person name="Motha J."/>
            <person name="Devlin J.M."/>
        </authorList>
    </citation>
    <scope>NUCLEOTIDE SEQUENCE</scope>
    <source>
        <strain evidence="11">V3116/09</strain>
    </source>
</reference>
<feature type="compositionally biased region" description="Low complexity" evidence="10">
    <location>
        <begin position="673"/>
        <end position="686"/>
    </location>
</feature>
<gene>
    <name evidence="11" type="primary">UL46</name>
</gene>
<dbReference type="GO" id="GO:0006355">
    <property type="term" value="P:regulation of DNA-templated transcription"/>
    <property type="evidence" value="ECO:0007669"/>
    <property type="project" value="InterPro"/>
</dbReference>
<evidence type="ECO:0000313" key="11">
    <source>
        <dbReference type="EMBL" id="QOD40132.1"/>
    </source>
</evidence>
<keyword evidence="12" id="KW-1185">Reference proteome</keyword>
<keyword evidence="5" id="KW-0946">Virion</keyword>
<dbReference type="Pfam" id="PF03387">
    <property type="entry name" value="Herpes_UL46"/>
    <property type="match status" value="1"/>
</dbReference>
<evidence type="ECO:0000256" key="9">
    <source>
        <dbReference type="ARBA" id="ARBA00023163"/>
    </source>
</evidence>
<dbReference type="GO" id="GO:0033644">
    <property type="term" value="C:host cell membrane"/>
    <property type="evidence" value="ECO:0007669"/>
    <property type="project" value="UniProtKB-SubCell"/>
</dbReference>
<proteinExistence type="inferred from homology"/>
<organism evidence="11 12">
    <name type="scientific">Macropodid alphaherpesvirus 4</name>
    <dbReference type="NCBI Taxonomy" id="2762721"/>
    <lineage>
        <taxon>Viruses</taxon>
        <taxon>Duplodnaviria</taxon>
        <taxon>Heunggongvirae</taxon>
        <taxon>Peploviricota</taxon>
        <taxon>Herviviricetes</taxon>
        <taxon>Herpesvirales</taxon>
        <taxon>Orthoherpesviridae</taxon>
        <taxon>Alphaherpesvirinae</taxon>
        <taxon>Simplexvirus</taxon>
        <taxon>Simplexvirus macropodidalpha4</taxon>
    </lineage>
</organism>
<accession>A0A7L7YSB3</accession>
<feature type="region of interest" description="Disordered" evidence="10">
    <location>
        <begin position="670"/>
        <end position="732"/>
    </location>
</feature>
<keyword evidence="9" id="KW-0804">Transcription</keyword>
<dbReference type="GO" id="GO:0019033">
    <property type="term" value="C:viral tegument"/>
    <property type="evidence" value="ECO:0007669"/>
    <property type="project" value="UniProtKB-SubCell"/>
</dbReference>
<comment type="similarity">
    <text evidence="3">Belongs to the herpesviridae HHV-1 VP11/12 protein family.</text>
</comment>
<keyword evidence="8" id="KW-0472">Membrane</keyword>
<dbReference type="GeneID" id="80540485"/>
<dbReference type="KEGG" id="vg:80540485"/>
<dbReference type="Proteomes" id="UP001148675">
    <property type="component" value="Segment"/>
</dbReference>
<keyword evidence="6" id="KW-1043">Host membrane</keyword>
<evidence type="ECO:0000256" key="4">
    <source>
        <dbReference type="ARBA" id="ARBA00022580"/>
    </source>
</evidence>
<evidence type="ECO:0000256" key="7">
    <source>
        <dbReference type="ARBA" id="ARBA00023015"/>
    </source>
</evidence>
<keyword evidence="4" id="KW-0920">Virion tegument</keyword>
<dbReference type="InterPro" id="IPR005051">
    <property type="entry name" value="Herpes_UL46"/>
</dbReference>
<dbReference type="EMBL" id="MT900474">
    <property type="protein sequence ID" value="QOD40132.1"/>
    <property type="molecule type" value="Genomic_DNA"/>
</dbReference>
<evidence type="ECO:0000256" key="5">
    <source>
        <dbReference type="ARBA" id="ARBA00022844"/>
    </source>
</evidence>
<evidence type="ECO:0000256" key="3">
    <source>
        <dbReference type="ARBA" id="ARBA00010332"/>
    </source>
</evidence>
<comment type="subcellular location">
    <subcellularLocation>
        <location evidence="2">Host membrane</location>
    </subcellularLocation>
    <subcellularLocation>
        <location evidence="1">Virion tegument</location>
    </subcellularLocation>
</comment>
<feature type="compositionally biased region" description="Low complexity" evidence="10">
    <location>
        <begin position="697"/>
        <end position="714"/>
    </location>
</feature>
<protein>
    <submittedName>
        <fullName evidence="11">Tegument protein VP11/12</fullName>
    </submittedName>
</protein>
<feature type="compositionally biased region" description="Polar residues" evidence="10">
    <location>
        <begin position="467"/>
        <end position="485"/>
    </location>
</feature>
<evidence type="ECO:0000313" key="12">
    <source>
        <dbReference type="Proteomes" id="UP001148675"/>
    </source>
</evidence>
<feature type="region of interest" description="Disordered" evidence="10">
    <location>
        <begin position="453"/>
        <end position="496"/>
    </location>
</feature>
<evidence type="ECO:0000256" key="6">
    <source>
        <dbReference type="ARBA" id="ARBA00022870"/>
    </source>
</evidence>
<sequence>MYRHQRKSTSSTMPGCVTSRELGRTRNPSFLPQRIYGSCSLPTPDSLISSAVRALKYHSDELQPPFLTTADRTMRLEQSTNSVPEDLIIDGITNDAQCTYFRHYLAAAKRSLEDHPLTNDEIWRGIQMQYWKYFQRVVEGKITIPEPQARDRDPSVHVLLRSTVRRKLLSRSPFKPPEQSSKYTQTIRDLYGALHKIQQYLYYMRPDQADATSDTTALRLAEILSYVSVLYKWADWMMWITDKYVCECLDPSHQRLRIPLKSFPQPGTLFSQHLTQSPGTTSNSSECHGLRTLISDVLGYLTHISHLWELGKRQKNGVGTPDTIVATVEILSLLHHHAQYIINSVLSGYIVWATDGLKNSQLREAVTHQDRFCRGMAPIFPLMTVSSWAEMELGLKAWFTANLATSFFPDLTPSPHYATLLRELSGERGTCAQEPPTTSRVDVQHALVHQNRLNLTRRTSDDFRTGPGSTNRTRVPSTRTPQSPLQDPFDEDPPASPRLFSLPITLGGEAVDPLNTLREIVSIPTYARMNSVPRSPLHPAPPQHETQEEPVYRPHRAMPTRRPACDGEYLLIRPRVRPPPIGASAQTRPPPPVEEESVYEVADDEEEEAIYEPVGDDDPIYSEISDDEPIYEEIPDQPHVRRHIQMGMSRLAANGAVQLVNPLYNSTDTFLGSSNTQTNSTSQSSSVVPARPPHGVLRLPSPLRLSAPATPSSSDRPRRSRLFKSKPTQPRF</sequence>
<dbReference type="RefSeq" id="YP_010801765.1">
    <property type="nucleotide sequence ID" value="NC_076968.1"/>
</dbReference>
<name>A0A7L7YSB3_9ALPH</name>
<evidence type="ECO:0000256" key="1">
    <source>
        <dbReference type="ARBA" id="ARBA00004535"/>
    </source>
</evidence>
<feature type="region of interest" description="Disordered" evidence="10">
    <location>
        <begin position="1"/>
        <end position="24"/>
    </location>
</feature>